<comment type="similarity">
    <text evidence="1">Belongs to the sigma-70 factor family. ECF subfamily.</text>
</comment>
<keyword evidence="3" id="KW-0731">Sigma factor</keyword>
<dbReference type="PANTHER" id="PTHR43133:SF8">
    <property type="entry name" value="RNA POLYMERASE SIGMA FACTOR HI_1459-RELATED"/>
    <property type="match status" value="1"/>
</dbReference>
<gene>
    <name evidence="6" type="ORF">ACFS6H_02235</name>
</gene>
<evidence type="ECO:0000256" key="2">
    <source>
        <dbReference type="ARBA" id="ARBA00023015"/>
    </source>
</evidence>
<evidence type="ECO:0000313" key="6">
    <source>
        <dbReference type="EMBL" id="MFD2918509.1"/>
    </source>
</evidence>
<evidence type="ECO:0000256" key="5">
    <source>
        <dbReference type="ARBA" id="ARBA00023163"/>
    </source>
</evidence>
<dbReference type="NCBIfam" id="TIGR02937">
    <property type="entry name" value="sigma70-ECF"/>
    <property type="match status" value="1"/>
</dbReference>
<evidence type="ECO:0000256" key="4">
    <source>
        <dbReference type="ARBA" id="ARBA00023125"/>
    </source>
</evidence>
<accession>A0ABW5ZZQ1</accession>
<keyword evidence="2" id="KW-0805">Transcription regulation</keyword>
<dbReference type="EMBL" id="JBHUOZ010000001">
    <property type="protein sequence ID" value="MFD2918509.1"/>
    <property type="molecule type" value="Genomic_DNA"/>
</dbReference>
<keyword evidence="5" id="KW-0804">Transcription</keyword>
<keyword evidence="4" id="KW-0238">DNA-binding</keyword>
<dbReference type="PANTHER" id="PTHR43133">
    <property type="entry name" value="RNA POLYMERASE ECF-TYPE SIGMA FACTO"/>
    <property type="match status" value="1"/>
</dbReference>
<name>A0ABW5ZZQ1_9BACT</name>
<dbReference type="InterPro" id="IPR013325">
    <property type="entry name" value="RNA_pol_sigma_r2"/>
</dbReference>
<dbReference type="Proteomes" id="UP001597511">
    <property type="component" value="Unassembled WGS sequence"/>
</dbReference>
<dbReference type="InterPro" id="IPR039425">
    <property type="entry name" value="RNA_pol_sigma-70-like"/>
</dbReference>
<evidence type="ECO:0000256" key="3">
    <source>
        <dbReference type="ARBA" id="ARBA00023082"/>
    </source>
</evidence>
<proteinExistence type="inferred from homology"/>
<comment type="caution">
    <text evidence="6">The sequence shown here is derived from an EMBL/GenBank/DDBJ whole genome shotgun (WGS) entry which is preliminary data.</text>
</comment>
<dbReference type="RefSeq" id="WP_386094770.1">
    <property type="nucleotide sequence ID" value="NZ_JBHUOZ010000001.1"/>
</dbReference>
<sequence length="196" mass="22119">MSNNPLTPHIDNHILQGLLAHDSATINGIYSRLSGKIKAYVVNNNGSEEEAGDIFQETIIDIFKQAQAGKLVLTCPFDSFFILVAKRKWLNVLKKTYKKQVTNSEDLLLHKADESYELAETVALQAAKEQLYKTQLLQLSDRCQEIIKATLQAKPQEEVATALGVTYNYLRKKKSECLDQLVNNIRGVSHTLYHDN</sequence>
<dbReference type="InterPro" id="IPR013324">
    <property type="entry name" value="RNA_pol_sigma_r3/r4-like"/>
</dbReference>
<organism evidence="6 7">
    <name type="scientific">Terrimonas rubra</name>
    <dbReference type="NCBI Taxonomy" id="1035890"/>
    <lineage>
        <taxon>Bacteria</taxon>
        <taxon>Pseudomonadati</taxon>
        <taxon>Bacteroidota</taxon>
        <taxon>Chitinophagia</taxon>
        <taxon>Chitinophagales</taxon>
        <taxon>Chitinophagaceae</taxon>
        <taxon>Terrimonas</taxon>
    </lineage>
</organism>
<protein>
    <submittedName>
        <fullName evidence="6">RNA polymerase sigma factor</fullName>
    </submittedName>
</protein>
<dbReference type="Gene3D" id="1.10.1740.10">
    <property type="match status" value="1"/>
</dbReference>
<evidence type="ECO:0000256" key="1">
    <source>
        <dbReference type="ARBA" id="ARBA00010641"/>
    </source>
</evidence>
<dbReference type="SUPFAM" id="SSF88659">
    <property type="entry name" value="Sigma3 and sigma4 domains of RNA polymerase sigma factors"/>
    <property type="match status" value="1"/>
</dbReference>
<dbReference type="SUPFAM" id="SSF88946">
    <property type="entry name" value="Sigma2 domain of RNA polymerase sigma factors"/>
    <property type="match status" value="1"/>
</dbReference>
<dbReference type="InterPro" id="IPR014284">
    <property type="entry name" value="RNA_pol_sigma-70_dom"/>
</dbReference>
<keyword evidence="7" id="KW-1185">Reference proteome</keyword>
<evidence type="ECO:0000313" key="7">
    <source>
        <dbReference type="Proteomes" id="UP001597511"/>
    </source>
</evidence>
<reference evidence="7" key="1">
    <citation type="journal article" date="2019" name="Int. J. Syst. Evol. Microbiol.">
        <title>The Global Catalogue of Microorganisms (GCM) 10K type strain sequencing project: providing services to taxonomists for standard genome sequencing and annotation.</title>
        <authorList>
            <consortium name="The Broad Institute Genomics Platform"/>
            <consortium name="The Broad Institute Genome Sequencing Center for Infectious Disease"/>
            <person name="Wu L."/>
            <person name="Ma J."/>
        </authorList>
    </citation>
    <scope>NUCLEOTIDE SEQUENCE [LARGE SCALE GENOMIC DNA]</scope>
    <source>
        <strain evidence="7">KCTC 23299</strain>
    </source>
</reference>